<protein>
    <submittedName>
        <fullName evidence="10">ARMT1-like domain-containing protein</fullName>
    </submittedName>
</protein>
<keyword evidence="5" id="KW-0378">Hydrolase</keyword>
<dbReference type="RefSeq" id="WP_326927279.1">
    <property type="nucleotide sequence ID" value="NZ_CP123443.1"/>
</dbReference>
<evidence type="ECO:0000256" key="8">
    <source>
        <dbReference type="SAM" id="Phobius"/>
    </source>
</evidence>
<evidence type="ECO:0000313" key="10">
    <source>
        <dbReference type="EMBL" id="WGK69091.1"/>
    </source>
</evidence>
<evidence type="ECO:0000256" key="7">
    <source>
        <dbReference type="ARBA" id="ARBA00048809"/>
    </source>
</evidence>
<keyword evidence="8" id="KW-1133">Transmembrane helix</keyword>
<dbReference type="InterPro" id="IPR039763">
    <property type="entry name" value="ARMT1"/>
</dbReference>
<sequence length="461" mass="53810">MAILDFIQNNYHWIFGGIGVPVLVFLSRPLVRFLRNRNTSKDIQNIDTQNIDIRDKDTPNDNSSSTIKAAEYFTARNDEFARFTINTRFREVYSHNCLGKYLGETIVEKLDFCAITPNNVWRDDENYRELESLFTAAMKDYIGITLTEFYQDAPFILVEHYFYYKILLDRKKKKKFDDPYKDTKIRSLSTTQEEVLKLLNEYQTITKNGKNALNKDQILKQFVQFSLFGNTTDLSQNASQRAALIEPVILKDQFDLFVDYISNIRVKIKKIDILIDNTGIELLADLVLSLVLLELEYVEKVHFHVNILPVFVSDTIQSEYGDDFKILIDYLEKLELDTEIPSKYKSFLDDKKIEIKPNLFWNMHLDFKEHNLLFNRIIGQSDLIIVKGDLNFRRLIQDKTWKNDESFGELVSYLKVPCLVLRTIKSSTIVGLDAAMMKQINESDSINKTNGKYATIFFNQV</sequence>
<feature type="domain" description="Damage-control phosphatase ARMT1-like metal-binding" evidence="9">
    <location>
        <begin position="139"/>
        <end position="435"/>
    </location>
</feature>
<evidence type="ECO:0000256" key="1">
    <source>
        <dbReference type="ARBA" id="ARBA00001326"/>
    </source>
</evidence>
<keyword evidence="11" id="KW-1185">Reference proteome</keyword>
<keyword evidence="6" id="KW-0464">Manganese</keyword>
<dbReference type="InterPro" id="IPR002791">
    <property type="entry name" value="ARMT1-like_metal-bd"/>
</dbReference>
<gene>
    <name evidence="10" type="ORF">P0082_11500</name>
</gene>
<evidence type="ECO:0000313" key="11">
    <source>
        <dbReference type="Proteomes" id="UP001228690"/>
    </source>
</evidence>
<keyword evidence="8" id="KW-0472">Membrane</keyword>
<comment type="catalytic activity">
    <reaction evidence="7">
        <text>beta-D-fructose 6-phosphate = dihydroxyacetone + D-glyceraldehyde 3-phosphate</text>
        <dbReference type="Rhea" id="RHEA:28002"/>
        <dbReference type="ChEBI" id="CHEBI:16016"/>
        <dbReference type="ChEBI" id="CHEBI:57634"/>
        <dbReference type="ChEBI" id="CHEBI:59776"/>
    </reaction>
</comment>
<dbReference type="Gene3D" id="3.40.50.10880">
    <property type="entry name" value="Uncharacterised protein PF01937, DUF89, domain 3"/>
    <property type="match status" value="1"/>
</dbReference>
<evidence type="ECO:0000256" key="4">
    <source>
        <dbReference type="ARBA" id="ARBA00022723"/>
    </source>
</evidence>
<dbReference type="Pfam" id="PF01937">
    <property type="entry name" value="ARMT1-like_dom"/>
    <property type="match status" value="1"/>
</dbReference>
<keyword evidence="8" id="KW-0812">Transmembrane</keyword>
<comment type="catalytic activity">
    <reaction evidence="1">
        <text>beta-D-fructose 1-phosphate + H2O = D-fructose + phosphate</text>
        <dbReference type="Rhea" id="RHEA:35603"/>
        <dbReference type="ChEBI" id="CHEBI:15377"/>
        <dbReference type="ChEBI" id="CHEBI:37721"/>
        <dbReference type="ChEBI" id="CHEBI:43474"/>
        <dbReference type="ChEBI" id="CHEBI:138881"/>
    </reaction>
</comment>
<evidence type="ECO:0000256" key="5">
    <source>
        <dbReference type="ARBA" id="ARBA00022801"/>
    </source>
</evidence>
<name>A0ABY8MGL5_9SPIO</name>
<reference evidence="10 11" key="1">
    <citation type="submission" date="2023-04" db="EMBL/GenBank/DDBJ databases">
        <title>Spirochaete genome identified in red abalone sample constitutes a novel genus.</title>
        <authorList>
            <person name="Sharma S.P."/>
            <person name="Purcell C.M."/>
            <person name="Hyde J.R."/>
            <person name="Severin A.J."/>
        </authorList>
    </citation>
    <scope>NUCLEOTIDE SEQUENCE [LARGE SCALE GENOMIC DNA]</scope>
    <source>
        <strain evidence="10 11">SP-2023</strain>
    </source>
</reference>
<evidence type="ECO:0000256" key="6">
    <source>
        <dbReference type="ARBA" id="ARBA00023211"/>
    </source>
</evidence>
<feature type="transmembrane region" description="Helical" evidence="8">
    <location>
        <begin position="12"/>
        <end position="31"/>
    </location>
</feature>
<dbReference type="SUPFAM" id="SSF111321">
    <property type="entry name" value="AF1104-like"/>
    <property type="match status" value="1"/>
</dbReference>
<evidence type="ECO:0000259" key="9">
    <source>
        <dbReference type="Pfam" id="PF01937"/>
    </source>
</evidence>
<comment type="similarity">
    <text evidence="3">Belongs to the damage-control phosphatase family. Sugar phosphate phosphatase III subfamily.</text>
</comment>
<proteinExistence type="inferred from homology"/>
<dbReference type="Proteomes" id="UP001228690">
    <property type="component" value="Chromosome"/>
</dbReference>
<dbReference type="PANTHER" id="PTHR12260:SF6">
    <property type="entry name" value="DAMAGE-CONTROL PHOSPHATASE ARMT1"/>
    <property type="match status" value="1"/>
</dbReference>
<keyword evidence="4" id="KW-0479">Metal-binding</keyword>
<dbReference type="EMBL" id="CP123443">
    <property type="protein sequence ID" value="WGK69091.1"/>
    <property type="molecule type" value="Genomic_DNA"/>
</dbReference>
<organism evidence="10 11">
    <name type="scientific">Candidatus Haliotispira prima</name>
    <dbReference type="NCBI Taxonomy" id="3034016"/>
    <lineage>
        <taxon>Bacteria</taxon>
        <taxon>Pseudomonadati</taxon>
        <taxon>Spirochaetota</taxon>
        <taxon>Spirochaetia</taxon>
        <taxon>Spirochaetales</taxon>
        <taxon>Spirochaetaceae</taxon>
        <taxon>Candidatus Haliotispira</taxon>
    </lineage>
</organism>
<dbReference type="PANTHER" id="PTHR12260">
    <property type="entry name" value="DAMAGE-CONTROL PHOSPHATASE ARMT1"/>
    <property type="match status" value="1"/>
</dbReference>
<comment type="cofactor">
    <cofactor evidence="2">
        <name>Mn(2+)</name>
        <dbReference type="ChEBI" id="CHEBI:29035"/>
    </cofactor>
</comment>
<accession>A0ABY8MGL5</accession>
<evidence type="ECO:0000256" key="3">
    <source>
        <dbReference type="ARBA" id="ARBA00009519"/>
    </source>
</evidence>
<evidence type="ECO:0000256" key="2">
    <source>
        <dbReference type="ARBA" id="ARBA00001936"/>
    </source>
</evidence>
<dbReference type="InterPro" id="IPR036075">
    <property type="entry name" value="ARMT-1-like_metal-bd_sf"/>
</dbReference>